<keyword evidence="2" id="KW-1185">Reference proteome</keyword>
<organism evidence="1 2">
    <name type="scientific">Reticulomyxa filosa</name>
    <dbReference type="NCBI Taxonomy" id="46433"/>
    <lineage>
        <taxon>Eukaryota</taxon>
        <taxon>Sar</taxon>
        <taxon>Rhizaria</taxon>
        <taxon>Retaria</taxon>
        <taxon>Foraminifera</taxon>
        <taxon>Monothalamids</taxon>
        <taxon>Reticulomyxidae</taxon>
        <taxon>Reticulomyxa</taxon>
    </lineage>
</organism>
<reference evidence="1 2" key="1">
    <citation type="journal article" date="2013" name="Curr. Biol.">
        <title>The Genome of the Foraminiferan Reticulomyxa filosa.</title>
        <authorList>
            <person name="Glockner G."/>
            <person name="Hulsmann N."/>
            <person name="Schleicher M."/>
            <person name="Noegel A.A."/>
            <person name="Eichinger L."/>
            <person name="Gallinger C."/>
            <person name="Pawlowski J."/>
            <person name="Sierra R."/>
            <person name="Euteneuer U."/>
            <person name="Pillet L."/>
            <person name="Moustafa A."/>
            <person name="Platzer M."/>
            <person name="Groth M."/>
            <person name="Szafranski K."/>
            <person name="Schliwa M."/>
        </authorList>
    </citation>
    <scope>NUCLEOTIDE SEQUENCE [LARGE SCALE GENOMIC DNA]</scope>
</reference>
<proteinExistence type="predicted"/>
<dbReference type="SUPFAM" id="SSF101690">
    <property type="entry name" value="PAZ domain"/>
    <property type="match status" value="1"/>
</dbReference>
<evidence type="ECO:0000313" key="1">
    <source>
        <dbReference type="EMBL" id="ETO20493.1"/>
    </source>
</evidence>
<dbReference type="Proteomes" id="UP000023152">
    <property type="component" value="Unassembled WGS sequence"/>
</dbReference>
<evidence type="ECO:0000313" key="2">
    <source>
        <dbReference type="Proteomes" id="UP000023152"/>
    </source>
</evidence>
<comment type="caution">
    <text evidence="1">The sequence shown here is derived from an EMBL/GenBank/DDBJ whole genome shotgun (WGS) entry which is preliminary data.</text>
</comment>
<accession>X6N3L8</accession>
<name>X6N3L8_RETFI</name>
<sequence>MHVMSFKNQTEAKKEITFAVDGNLRSRPNRGEEVTEVKKDMEVDKPKEYKVRLTFVKKISLDDEKTTTEAPSPSVLQGLAILNRSYVSNAGYKKLHPKSDVWFKMTEKEKTSSGGDIHQRGTDMNAPDLRMLNGFHCAPFQGRPKTVLKTIKQCKGVTKYTVRDFIDNNRDWEEKIKGLTAVVMYSTYSFRIYDFDKSKTERSTFMKDGKPISYREYVTRYKKKRQGKENEDEFEYSHFLPSTLMLVPRNEMQTNEARAHLRVRNTVSGEEHIYGAIDFHKDVASSRGNNSFKVLFVFLFISSFCTMLDMFCFVNTQPLRTYGFILNTPSIALIEKSGKQIKIPLDQNFNGGQWGRNIGAVLPPPSVNKKGTDFKSLTIMIFHDKRNEDAKERFLDNWDVFMKQKRQFRVLPFLDPTVKEFSVSELDTLRDKIRNECDMAIVIIPSTEEGSKIKVEITRQVMFRQHYSGLEKSEKWGGHVNPTKDGTNKSANMLNLQFITDHNCANPHSVSSTIESLIFVITNKQINNAITIQFKPNKYEQLIIKK</sequence>
<dbReference type="InterPro" id="IPR036085">
    <property type="entry name" value="PAZ_dom_sf"/>
</dbReference>
<dbReference type="EMBL" id="ASPP01012548">
    <property type="protein sequence ID" value="ETO20493.1"/>
    <property type="molecule type" value="Genomic_DNA"/>
</dbReference>
<gene>
    <name evidence="1" type="ORF">RFI_16725</name>
</gene>
<dbReference type="AlphaFoldDB" id="X6N3L8"/>
<protein>
    <submittedName>
        <fullName evidence="1">Uncharacterized protein</fullName>
    </submittedName>
</protein>